<name>A0A6P5ZMK6_DURZI</name>
<proteinExistence type="inferred from homology"/>
<evidence type="ECO:0000313" key="4">
    <source>
        <dbReference type="RefSeq" id="XP_022753620.1"/>
    </source>
</evidence>
<dbReference type="InterPro" id="IPR006969">
    <property type="entry name" value="Stig-like"/>
</dbReference>
<dbReference type="OrthoDB" id="1841769at2759"/>
<dbReference type="RefSeq" id="XP_022753620.1">
    <property type="nucleotide sequence ID" value="XM_022897885.1"/>
</dbReference>
<keyword evidence="3" id="KW-1185">Reference proteome</keyword>
<keyword evidence="2" id="KW-0732">Signal</keyword>
<dbReference type="PANTHER" id="PTHR33227">
    <property type="entry name" value="STIGMA-SPECIFIC STIG1-LIKE PROTEIN 3"/>
    <property type="match status" value="1"/>
</dbReference>
<evidence type="ECO:0000256" key="2">
    <source>
        <dbReference type="ARBA" id="ARBA00022729"/>
    </source>
</evidence>
<dbReference type="KEGG" id="dzi:111301900"/>
<evidence type="ECO:0000256" key="1">
    <source>
        <dbReference type="ARBA" id="ARBA00006010"/>
    </source>
</evidence>
<comment type="similarity">
    <text evidence="1">Belongs to the STIG1 family.</text>
</comment>
<sequence length="158" mass="17560">MQLTKIIVAIAITVAISITLAMKSIGVAEEKLPPITLIDSSTSFPNADQPLQIPSKRVSRFLKQEEAARNPRAAHHCNKDKEVCYVIGGHNSTCCNNKCVYLVTDNQNCGACKRKCKYTEVCCRGECVNISFDKRHCGECNHRCDSGEYCIYGMCNYT</sequence>
<dbReference type="AlphaFoldDB" id="A0A6P5ZMK6"/>
<evidence type="ECO:0000313" key="3">
    <source>
        <dbReference type="Proteomes" id="UP000515121"/>
    </source>
</evidence>
<dbReference type="GeneID" id="111301900"/>
<reference evidence="4" key="1">
    <citation type="submission" date="2025-08" db="UniProtKB">
        <authorList>
            <consortium name="RefSeq"/>
        </authorList>
    </citation>
    <scope>IDENTIFICATION</scope>
    <source>
        <tissue evidence="4">Fruit stalk</tissue>
    </source>
</reference>
<protein>
    <submittedName>
        <fullName evidence="4">Stigma-specific STIG1-like protein 1</fullName>
    </submittedName>
</protein>
<dbReference type="Proteomes" id="UP000515121">
    <property type="component" value="Unplaced"/>
</dbReference>
<organism evidence="3 4">
    <name type="scientific">Durio zibethinus</name>
    <name type="common">Durian</name>
    <dbReference type="NCBI Taxonomy" id="66656"/>
    <lineage>
        <taxon>Eukaryota</taxon>
        <taxon>Viridiplantae</taxon>
        <taxon>Streptophyta</taxon>
        <taxon>Embryophyta</taxon>
        <taxon>Tracheophyta</taxon>
        <taxon>Spermatophyta</taxon>
        <taxon>Magnoliopsida</taxon>
        <taxon>eudicotyledons</taxon>
        <taxon>Gunneridae</taxon>
        <taxon>Pentapetalae</taxon>
        <taxon>rosids</taxon>
        <taxon>malvids</taxon>
        <taxon>Malvales</taxon>
        <taxon>Malvaceae</taxon>
        <taxon>Helicteroideae</taxon>
        <taxon>Durio</taxon>
    </lineage>
</organism>
<dbReference type="Pfam" id="PF04885">
    <property type="entry name" value="Stig1"/>
    <property type="match status" value="1"/>
</dbReference>
<accession>A0A6P5ZMK6</accession>
<gene>
    <name evidence="4" type="primary">LOC111301900</name>
</gene>
<dbReference type="PANTHER" id="PTHR33227:SF18">
    <property type="entry name" value="STIGMA-SPECIFIC STIG1-LIKE PROTEIN 3"/>
    <property type="match status" value="1"/>
</dbReference>